<feature type="transmembrane region" description="Helical" evidence="8">
    <location>
        <begin position="142"/>
        <end position="166"/>
    </location>
</feature>
<keyword evidence="6 8" id="KW-1133">Transmembrane helix</keyword>
<name>A0AAW1W3T8_RUBAR</name>
<keyword evidence="11" id="KW-1185">Reference proteome</keyword>
<evidence type="ECO:0000313" key="11">
    <source>
        <dbReference type="Proteomes" id="UP001457282"/>
    </source>
</evidence>
<evidence type="ECO:0000259" key="9">
    <source>
        <dbReference type="Pfam" id="PF04535"/>
    </source>
</evidence>
<feature type="domain" description="Casparian strip membrane protein" evidence="9">
    <location>
        <begin position="11"/>
        <end position="116"/>
    </location>
</feature>
<evidence type="ECO:0000256" key="3">
    <source>
        <dbReference type="ARBA" id="ARBA00011489"/>
    </source>
</evidence>
<evidence type="ECO:0000256" key="7">
    <source>
        <dbReference type="ARBA" id="ARBA00023136"/>
    </source>
</evidence>
<dbReference type="PANTHER" id="PTHR33573:SF40">
    <property type="entry name" value="CASP-LIKE PROTEIN 4D2"/>
    <property type="match status" value="1"/>
</dbReference>
<proteinExistence type="inferred from homology"/>
<keyword evidence="7 8" id="KW-0472">Membrane</keyword>
<dbReference type="PANTHER" id="PTHR33573">
    <property type="entry name" value="CASP-LIKE PROTEIN 4A4"/>
    <property type="match status" value="1"/>
</dbReference>
<evidence type="ECO:0000256" key="4">
    <source>
        <dbReference type="ARBA" id="ARBA00022475"/>
    </source>
</evidence>
<sequence>MATSMLPPTVARIVTLALRVLTAIILFVSFIMLVTNSVETTDYRDSSKAKTSRFYDRTGFQYMAAVTVIGILFSIYGAVAVALRIKRGDDEGNLLFDFYGQKVLSNLLVSAAVGGFLTVQSMEKELFDFYRDESKYQGARNYWSLYKTTSGLVLLAFFFSLVLSILSSHRLARRDD</sequence>
<dbReference type="EMBL" id="JBEDUW010000007">
    <property type="protein sequence ID" value="KAK9913493.1"/>
    <property type="molecule type" value="Genomic_DNA"/>
</dbReference>
<dbReference type="Proteomes" id="UP001457282">
    <property type="component" value="Unassembled WGS sequence"/>
</dbReference>
<feature type="transmembrane region" description="Helical" evidence="8">
    <location>
        <begin position="60"/>
        <end position="83"/>
    </location>
</feature>
<evidence type="ECO:0000256" key="5">
    <source>
        <dbReference type="ARBA" id="ARBA00022692"/>
    </source>
</evidence>
<evidence type="ECO:0000256" key="6">
    <source>
        <dbReference type="ARBA" id="ARBA00022989"/>
    </source>
</evidence>
<reference evidence="10 11" key="1">
    <citation type="journal article" date="2023" name="G3 (Bethesda)">
        <title>A chromosome-length genome assembly and annotation of blackberry (Rubus argutus, cv. 'Hillquist').</title>
        <authorList>
            <person name="Bruna T."/>
            <person name="Aryal R."/>
            <person name="Dudchenko O."/>
            <person name="Sargent D.J."/>
            <person name="Mead D."/>
            <person name="Buti M."/>
            <person name="Cavallini A."/>
            <person name="Hytonen T."/>
            <person name="Andres J."/>
            <person name="Pham M."/>
            <person name="Weisz D."/>
            <person name="Mascagni F."/>
            <person name="Usai G."/>
            <person name="Natali L."/>
            <person name="Bassil N."/>
            <person name="Fernandez G.E."/>
            <person name="Lomsadze A."/>
            <person name="Armour M."/>
            <person name="Olukolu B."/>
            <person name="Poorten T."/>
            <person name="Britton C."/>
            <person name="Davik J."/>
            <person name="Ashrafi H."/>
            <person name="Aiden E.L."/>
            <person name="Borodovsky M."/>
            <person name="Worthington M."/>
        </authorList>
    </citation>
    <scope>NUCLEOTIDE SEQUENCE [LARGE SCALE GENOMIC DNA]</scope>
    <source>
        <strain evidence="10">PI 553951</strain>
    </source>
</reference>
<accession>A0AAW1W3T8</accession>
<evidence type="ECO:0000256" key="2">
    <source>
        <dbReference type="ARBA" id="ARBA00007651"/>
    </source>
</evidence>
<dbReference type="AlphaFoldDB" id="A0AAW1W3T8"/>
<evidence type="ECO:0000256" key="1">
    <source>
        <dbReference type="ARBA" id="ARBA00004651"/>
    </source>
</evidence>
<feature type="transmembrane region" description="Helical" evidence="8">
    <location>
        <begin position="12"/>
        <end position="34"/>
    </location>
</feature>
<keyword evidence="5 8" id="KW-0812">Transmembrane</keyword>
<comment type="similarity">
    <text evidence="2 8">Belongs to the Casparian strip membrane proteins (CASP) family.</text>
</comment>
<feature type="transmembrane region" description="Helical" evidence="8">
    <location>
        <begin position="103"/>
        <end position="122"/>
    </location>
</feature>
<dbReference type="InterPro" id="IPR006702">
    <property type="entry name" value="CASP_dom"/>
</dbReference>
<evidence type="ECO:0000256" key="8">
    <source>
        <dbReference type="RuleBase" id="RU361233"/>
    </source>
</evidence>
<gene>
    <name evidence="10" type="ORF">M0R45_037307</name>
</gene>
<protein>
    <recommendedName>
        <fullName evidence="8">CASP-like protein</fullName>
    </recommendedName>
</protein>
<comment type="subcellular location">
    <subcellularLocation>
        <location evidence="1 8">Cell membrane</location>
        <topology evidence="1 8">Multi-pass membrane protein</topology>
    </subcellularLocation>
</comment>
<comment type="subunit">
    <text evidence="3 8">Homodimer and heterodimers.</text>
</comment>
<dbReference type="GO" id="GO:0005886">
    <property type="term" value="C:plasma membrane"/>
    <property type="evidence" value="ECO:0007669"/>
    <property type="project" value="UniProtKB-SubCell"/>
</dbReference>
<dbReference type="Pfam" id="PF04535">
    <property type="entry name" value="CASP_dom"/>
    <property type="match status" value="1"/>
</dbReference>
<keyword evidence="4 8" id="KW-1003">Cell membrane</keyword>
<evidence type="ECO:0000313" key="10">
    <source>
        <dbReference type="EMBL" id="KAK9913493.1"/>
    </source>
</evidence>
<organism evidence="10 11">
    <name type="scientific">Rubus argutus</name>
    <name type="common">Southern blackberry</name>
    <dbReference type="NCBI Taxonomy" id="59490"/>
    <lineage>
        <taxon>Eukaryota</taxon>
        <taxon>Viridiplantae</taxon>
        <taxon>Streptophyta</taxon>
        <taxon>Embryophyta</taxon>
        <taxon>Tracheophyta</taxon>
        <taxon>Spermatophyta</taxon>
        <taxon>Magnoliopsida</taxon>
        <taxon>eudicotyledons</taxon>
        <taxon>Gunneridae</taxon>
        <taxon>Pentapetalae</taxon>
        <taxon>rosids</taxon>
        <taxon>fabids</taxon>
        <taxon>Rosales</taxon>
        <taxon>Rosaceae</taxon>
        <taxon>Rosoideae</taxon>
        <taxon>Rosoideae incertae sedis</taxon>
        <taxon>Rubus</taxon>
    </lineage>
</organism>
<comment type="caution">
    <text evidence="10">The sequence shown here is derived from an EMBL/GenBank/DDBJ whole genome shotgun (WGS) entry which is preliminary data.</text>
</comment>